<feature type="region of interest" description="Disordered" evidence="1">
    <location>
        <begin position="657"/>
        <end position="807"/>
    </location>
</feature>
<dbReference type="HOGENOM" id="CLU_242899_0_0_1"/>
<evidence type="ECO:0000313" key="5">
    <source>
        <dbReference type="Proteomes" id="UP000014071"/>
    </source>
</evidence>
<feature type="compositionally biased region" description="Low complexity" evidence="1">
    <location>
        <begin position="599"/>
        <end position="610"/>
    </location>
</feature>
<dbReference type="eggNOG" id="KOG2273">
    <property type="taxonomic scope" value="Eukaryota"/>
</dbReference>
<proteinExistence type="predicted"/>
<dbReference type="EMBL" id="DF238831">
    <property type="protein sequence ID" value="GAC99451.1"/>
    <property type="molecule type" value="Genomic_DNA"/>
</dbReference>
<keyword evidence="5" id="KW-1185">Reference proteome</keyword>
<feature type="compositionally biased region" description="Basic and acidic residues" evidence="1">
    <location>
        <begin position="84"/>
        <end position="93"/>
    </location>
</feature>
<dbReference type="Pfam" id="PF12825">
    <property type="entry name" value="DUF3818"/>
    <property type="match status" value="1"/>
</dbReference>
<feature type="compositionally biased region" description="Basic and acidic residues" evidence="1">
    <location>
        <begin position="724"/>
        <end position="786"/>
    </location>
</feature>
<dbReference type="Pfam" id="PF12828">
    <property type="entry name" value="PXB"/>
    <property type="match status" value="1"/>
</dbReference>
<feature type="compositionally biased region" description="Low complexity" evidence="1">
    <location>
        <begin position="435"/>
        <end position="447"/>
    </location>
</feature>
<dbReference type="InterPro" id="IPR047168">
    <property type="entry name" value="LEC1-like"/>
</dbReference>
<reference evidence="5" key="1">
    <citation type="journal article" date="2013" name="Genome Announc.">
        <title>Draft genome sequence of the basidiomycetous yeast-like fungus Pseudozyma hubeiensis SY62, which produces an abundant amount of the biosurfactant mannosylerythritol lipids.</title>
        <authorList>
            <person name="Konishi M."/>
            <person name="Hatada Y."/>
            <person name="Horiuchi J."/>
        </authorList>
    </citation>
    <scope>NUCLEOTIDE SEQUENCE [LARGE SCALE GENOMIC DNA]</scope>
    <source>
        <strain evidence="5">SY62</strain>
    </source>
</reference>
<sequence length="1653" mass="183999">MSARLRRPQPDRSRIISSMGLPPRDPVPEPTSPLPRQTFTRSRKESDASGARYSIDSRRPIADDYDDYDDRRRSRSSRQYASDPRQDPRRRNESLTTSRSRLDPKRRPALPEFDNDRQRPDLDDFDEEDDQDEQDARMDRRRSAKPSGRRETVRDAPRSDRGGAAPANGRPRQQSDPNRQPEPWEDFSNAQYAPRSRPTRSVSNGDLDNDYRRTSGAARRFKGDPREARRDERDWSSERDLDRSQSMTGRGGGMLKGMLNRASGGSRNTFNAPRMQPPSSRLSRYSNRAPSRRRDDDEMELARIEEDEMLQAMQKRRSAANAAAKGYDESDPRWYRDDRKPPSVSSRSRGKAQPVGLERSESAVRRSMDRERQRTLDALERSDRGLPMVSRTDAVVRSRTQVKSASKSRPKDPARTRSTGAPPKSSREAALAAITGVSAGAVATSAVKKQDRKSRPAPANEELSDTDLSSDDEALLHDAVEPADVHDDEAIPIIVSKSAKPTQIENEARAPVPPAVKKVAESTSDDDSDQDDSDDESTEQTSEGLDAVAKPAPAIAQAAVAPSRTSTSKLVASSDNGRAAPKGYMNFSRKAPVVAATGAAAPSSARARAASDSDDSSEEDEDDKEEDRREVEPTSKRSRATPAAAIAALAGGGAAVGAGAGALAAKRSAQADKEQRRAAKLQAQQEQKAAEAEARAAKADRSAEKRRAKQEASAAAAAAALAAKEAKRNEKIKEQEARQAEAERKREEESQARDRAIRDREDAEERRLLAVREDERQRQEKSEARRASRRPAHGAAGPKKRSGGIDSLTAQQRHYLLKALVMLQMQSEWAEVEKLGALTEYGYPFSSQRSKLTRVKTFERGEDAGDYAGAARDPYANDDAMREMEDLQEPLILRHLFHVHLHSFPGLDQAPEKYWQKRIQPFFDEMAARNFSSSIERGEISKRRLYALAATRYLGSFVARGFGVRGEGETRGPGVGEPGTEKWGVGKNWGKGTVKRGLDLPERIDADTMNEIDGLFDGEAGDLWRAAGKEWSTVRRDWSAFKESIIESETGLEEVISHLDINSIKNLPPQYRNSVEFARIHAAYIFHALFVTAPNADDLFKMVKGIHALAPYWGAKQLLKYANAETMISGILSLLLARPGGAKSLIQRIFSYVIGKEASYIQKEFVVPLRKEINDPELSKKVEDYVRRGDRVDARRIQRESKKRGEDVLTTILISAKGKLSAEAEDHVLELQRCFALSPYRGDLNLAYPETTPVGADRPPMPAWGAKGSENTRARKFALLKLLLRECLKRRDREQAVEIASGSLIPAIIKDSLATVFYPAIRTIAKNANLSERLGDLQKFIDDMLEVHKSGDRSIEGWIALAARHEQSLYMLFHECSPIAKPLWDWCQLGLDYMALSTTDPAHPADRRKPNLEINFEELLQDARLSESDVKKIIGEADKLARYAKWTKVRYELEARRNYLLGRPEAGHAGGVSELGLKDEKLRREFQDIDGMMEDLMADAGETLDDGNCKDGVRGTEKYDFPWAFFDEVDPLNQHLAGEEEAGPLRVPKFAVGYPPPSLKHIRRLRPLFCELLASKLPDWQSEDTLAPLRSDVRGSKGGVFGGMSKKNKTTTFSDSVSEGRAPAAYPSENKSVLSASSSRFRGLKMPSLFGRK</sequence>
<feature type="compositionally biased region" description="Basic and acidic residues" evidence="1">
    <location>
        <begin position="221"/>
        <end position="243"/>
    </location>
</feature>
<evidence type="ECO:0000256" key="1">
    <source>
        <dbReference type="SAM" id="MobiDB-lite"/>
    </source>
</evidence>
<dbReference type="GO" id="GO:0035091">
    <property type="term" value="F:phosphatidylinositol binding"/>
    <property type="evidence" value="ECO:0007669"/>
    <property type="project" value="TreeGrafter"/>
</dbReference>
<dbReference type="Proteomes" id="UP000014071">
    <property type="component" value="Unassembled WGS sequence"/>
</dbReference>
<accession>R9PDM3</accession>
<dbReference type="PANTHER" id="PTHR47185">
    <property type="entry name" value="PX DOMAIN-CONTAINING PROTEIN YPR097W"/>
    <property type="match status" value="1"/>
</dbReference>
<feature type="compositionally biased region" description="Polar residues" evidence="1">
    <location>
        <begin position="398"/>
        <end position="407"/>
    </location>
</feature>
<feature type="compositionally biased region" description="Basic and acidic residues" evidence="1">
    <location>
        <begin position="326"/>
        <end position="341"/>
    </location>
</feature>
<evidence type="ECO:0000313" key="4">
    <source>
        <dbReference type="EMBL" id="GAC99451.1"/>
    </source>
</evidence>
<feature type="compositionally biased region" description="Acidic residues" evidence="1">
    <location>
        <begin position="462"/>
        <end position="473"/>
    </location>
</feature>
<feature type="domain" description="PX-associated" evidence="3">
    <location>
        <begin position="806"/>
        <end position="958"/>
    </location>
</feature>
<feature type="compositionally biased region" description="Acidic residues" evidence="1">
    <location>
        <begin position="612"/>
        <end position="625"/>
    </location>
</feature>
<dbReference type="InterPro" id="IPR024555">
    <property type="entry name" value="PX-associated"/>
</dbReference>
<feature type="compositionally biased region" description="Basic and acidic residues" evidence="1">
    <location>
        <begin position="474"/>
        <end position="489"/>
    </location>
</feature>
<feature type="compositionally biased region" description="Basic and acidic residues" evidence="1">
    <location>
        <begin position="148"/>
        <end position="161"/>
    </location>
</feature>
<feature type="compositionally biased region" description="Low complexity" evidence="1">
    <location>
        <begin position="539"/>
        <end position="562"/>
    </location>
</feature>
<feature type="compositionally biased region" description="Basic and acidic residues" evidence="1">
    <location>
        <begin position="626"/>
        <end position="635"/>
    </location>
</feature>
<feature type="compositionally biased region" description="Basic and acidic residues" evidence="1">
    <location>
        <begin position="688"/>
        <end position="705"/>
    </location>
</feature>
<feature type="region of interest" description="Disordered" evidence="1">
    <location>
        <begin position="1600"/>
        <end position="1629"/>
    </location>
</feature>
<dbReference type="STRING" id="1305764.R9PDM3"/>
<feature type="compositionally biased region" description="Polar residues" evidence="1">
    <location>
        <begin position="263"/>
        <end position="289"/>
    </location>
</feature>
<feature type="compositionally biased region" description="Low complexity" evidence="1">
    <location>
        <begin position="711"/>
        <end position="723"/>
    </location>
</feature>
<dbReference type="OrthoDB" id="2414662at2759"/>
<feature type="compositionally biased region" description="Polar residues" evidence="1">
    <location>
        <begin position="563"/>
        <end position="576"/>
    </location>
</feature>
<evidence type="ECO:0000259" key="3">
    <source>
        <dbReference type="Pfam" id="PF12828"/>
    </source>
</evidence>
<feature type="compositionally biased region" description="Basic and acidic residues" evidence="1">
    <location>
        <begin position="358"/>
        <end position="384"/>
    </location>
</feature>
<feature type="compositionally biased region" description="Basic and acidic residues" evidence="1">
    <location>
        <begin position="292"/>
        <end position="304"/>
    </location>
</feature>
<dbReference type="InterPro" id="IPR024554">
    <property type="entry name" value="LEC1-like_C"/>
</dbReference>
<feature type="domain" description="PX" evidence="2">
    <location>
        <begin position="1061"/>
        <end position="1377"/>
    </location>
</feature>
<organism evidence="4 5">
    <name type="scientific">Pseudozyma hubeiensis (strain SY62)</name>
    <name type="common">Yeast</name>
    <dbReference type="NCBI Taxonomy" id="1305764"/>
    <lineage>
        <taxon>Eukaryota</taxon>
        <taxon>Fungi</taxon>
        <taxon>Dikarya</taxon>
        <taxon>Basidiomycota</taxon>
        <taxon>Ustilaginomycotina</taxon>
        <taxon>Ustilaginomycetes</taxon>
        <taxon>Ustilaginales</taxon>
        <taxon>Ustilaginaceae</taxon>
        <taxon>Pseudozyma</taxon>
    </lineage>
</organism>
<evidence type="ECO:0000259" key="2">
    <source>
        <dbReference type="Pfam" id="PF12825"/>
    </source>
</evidence>
<feature type="compositionally biased region" description="Pro residues" evidence="1">
    <location>
        <begin position="23"/>
        <end position="33"/>
    </location>
</feature>
<feature type="compositionally biased region" description="Basic residues" evidence="1">
    <location>
        <begin position="787"/>
        <end position="802"/>
    </location>
</feature>
<dbReference type="PANTHER" id="PTHR47185:SF1">
    <property type="entry name" value="PX DOMAIN-CONTAINING PROTEIN YPR097W"/>
    <property type="match status" value="1"/>
</dbReference>
<feature type="compositionally biased region" description="Acidic residues" evidence="1">
    <location>
        <begin position="523"/>
        <end position="538"/>
    </location>
</feature>
<name>R9PDM3_PSEHS</name>
<feature type="compositionally biased region" description="Acidic residues" evidence="1">
    <location>
        <begin position="123"/>
        <end position="133"/>
    </location>
</feature>
<dbReference type="RefSeq" id="XP_012193038.1">
    <property type="nucleotide sequence ID" value="XM_012337648.1"/>
</dbReference>
<dbReference type="GeneID" id="24112317"/>
<gene>
    <name evidence="4" type="ORF">PHSY_007052</name>
</gene>
<protein>
    <submittedName>
        <fullName evidence="4">Uncharacterized protein</fullName>
    </submittedName>
</protein>
<feature type="region of interest" description="Disordered" evidence="1">
    <location>
        <begin position="1"/>
        <end position="642"/>
    </location>
</feature>